<evidence type="ECO:0000313" key="2">
    <source>
        <dbReference type="Proteomes" id="UP001341281"/>
    </source>
</evidence>
<proteinExistence type="predicted"/>
<dbReference type="EMBL" id="CP144751">
    <property type="protein sequence ID" value="WVZ86124.1"/>
    <property type="molecule type" value="Genomic_DNA"/>
</dbReference>
<protein>
    <submittedName>
        <fullName evidence="1">Uncharacterized protein</fullName>
    </submittedName>
</protein>
<organism evidence="1 2">
    <name type="scientific">Paspalum notatum var. saurae</name>
    <dbReference type="NCBI Taxonomy" id="547442"/>
    <lineage>
        <taxon>Eukaryota</taxon>
        <taxon>Viridiplantae</taxon>
        <taxon>Streptophyta</taxon>
        <taxon>Embryophyta</taxon>
        <taxon>Tracheophyta</taxon>
        <taxon>Spermatophyta</taxon>
        <taxon>Magnoliopsida</taxon>
        <taxon>Liliopsida</taxon>
        <taxon>Poales</taxon>
        <taxon>Poaceae</taxon>
        <taxon>PACMAD clade</taxon>
        <taxon>Panicoideae</taxon>
        <taxon>Andropogonodae</taxon>
        <taxon>Paspaleae</taxon>
        <taxon>Paspalinae</taxon>
        <taxon>Paspalum</taxon>
    </lineage>
</organism>
<sequence>MAYPAICCAWIPRQSSCLSPRQGIPVAVASASSCSHNKLQRTGCEMKRYLVFRAGLNSHLASLHAQKRSNPAYVRSLSQVRNLHARSLSLSLLQASKHTDVASGGTG</sequence>
<dbReference type="Proteomes" id="UP001341281">
    <property type="component" value="Chromosome 07"/>
</dbReference>
<gene>
    <name evidence="1" type="ORF">U9M48_032957</name>
</gene>
<evidence type="ECO:0000313" key="1">
    <source>
        <dbReference type="EMBL" id="WVZ86124.1"/>
    </source>
</evidence>
<dbReference type="AlphaFoldDB" id="A0AAQ3U8B3"/>
<accession>A0AAQ3U8B3</accession>
<keyword evidence="2" id="KW-1185">Reference proteome</keyword>
<name>A0AAQ3U8B3_PASNO</name>
<reference evidence="1 2" key="1">
    <citation type="submission" date="2024-02" db="EMBL/GenBank/DDBJ databases">
        <title>High-quality chromosome-scale genome assembly of Pensacola bahiagrass (Paspalum notatum Flugge var. saurae).</title>
        <authorList>
            <person name="Vega J.M."/>
            <person name="Podio M."/>
            <person name="Orjuela J."/>
            <person name="Siena L.A."/>
            <person name="Pessino S.C."/>
            <person name="Combes M.C."/>
            <person name="Mariac C."/>
            <person name="Albertini E."/>
            <person name="Pupilli F."/>
            <person name="Ortiz J.P.A."/>
            <person name="Leblanc O."/>
        </authorList>
    </citation>
    <scope>NUCLEOTIDE SEQUENCE [LARGE SCALE GENOMIC DNA]</scope>
    <source>
        <strain evidence="1">R1</strain>
        <tissue evidence="1">Leaf</tissue>
    </source>
</reference>